<proteinExistence type="predicted"/>
<evidence type="ECO:0000313" key="3">
    <source>
        <dbReference type="Proteomes" id="UP000536835"/>
    </source>
</evidence>
<organism evidence="2 3">
    <name type="scientific">Parvularcula mediterranea</name>
    <dbReference type="NCBI Taxonomy" id="2732508"/>
    <lineage>
        <taxon>Bacteria</taxon>
        <taxon>Pseudomonadati</taxon>
        <taxon>Pseudomonadota</taxon>
        <taxon>Alphaproteobacteria</taxon>
        <taxon>Parvularculales</taxon>
        <taxon>Parvularculaceae</taxon>
        <taxon>Parvularcula</taxon>
    </lineage>
</organism>
<sequence>MILKILVVSRTGLAAGLNVDKSLVGRWASGAVNPSEHNLAKLTRYIGERIDGFTVLDWERDLTSFAGLIGAEQPAASSPFGDMIPASFLEASRQQIAYRGKSYCGLWRSTRASFDLPGRFIHDLCLIGEDGKGGLRFIAGVEGVRYEGFSLMLEHQSFSMSFDHDARTIMFSIYNGVARQRPQVLDGLNLATLRDAGGSPAASASILQRIGEVTGDPDKDLELYEEALKTHNPLAEEGSIDPEIARHLTRNVQSETEGIIRLLYGQTMSRGSRIDELVGDRK</sequence>
<evidence type="ECO:0000259" key="1">
    <source>
        <dbReference type="PROSITE" id="PS50943"/>
    </source>
</evidence>
<feature type="domain" description="HTH cro/C1-type" evidence="1">
    <location>
        <begin position="13"/>
        <end position="53"/>
    </location>
</feature>
<dbReference type="AlphaFoldDB" id="A0A7Y3RNA8"/>
<dbReference type="RefSeq" id="WP_173200455.1">
    <property type="nucleotide sequence ID" value="NZ_JABFCX010000003.1"/>
</dbReference>
<comment type="caution">
    <text evidence="2">The sequence shown here is derived from an EMBL/GenBank/DDBJ whole genome shotgun (WGS) entry which is preliminary data.</text>
</comment>
<dbReference type="EMBL" id="JABFCX010000003">
    <property type="protein sequence ID" value="NNU17233.1"/>
    <property type="molecule type" value="Genomic_DNA"/>
</dbReference>
<keyword evidence="3" id="KW-1185">Reference proteome</keyword>
<protein>
    <recommendedName>
        <fullName evidence="1">HTH cro/C1-type domain-containing protein</fullName>
    </recommendedName>
</protein>
<dbReference type="CDD" id="cd00093">
    <property type="entry name" value="HTH_XRE"/>
    <property type="match status" value="1"/>
</dbReference>
<evidence type="ECO:0000313" key="2">
    <source>
        <dbReference type="EMBL" id="NNU17233.1"/>
    </source>
</evidence>
<reference evidence="2 3" key="1">
    <citation type="submission" date="2020-05" db="EMBL/GenBank/DDBJ databases">
        <title>Parvularcula mediterraneae sp. nov., isolated from polypropylene straw from shallow seawater of the seashore of Laganas in Zakynthos island, Greece.</title>
        <authorList>
            <person name="Szabo I."/>
            <person name="Al-Omari J."/>
            <person name="Rado J."/>
            <person name="Szerdahelyi G.S."/>
        </authorList>
    </citation>
    <scope>NUCLEOTIDE SEQUENCE [LARGE SCALE GENOMIC DNA]</scope>
    <source>
        <strain evidence="2 3">ZS-1/3</strain>
    </source>
</reference>
<dbReference type="Proteomes" id="UP000536835">
    <property type="component" value="Unassembled WGS sequence"/>
</dbReference>
<name>A0A7Y3RNA8_9PROT</name>
<dbReference type="PROSITE" id="PS50943">
    <property type="entry name" value="HTH_CROC1"/>
    <property type="match status" value="1"/>
</dbReference>
<gene>
    <name evidence="2" type="ORF">HK107_12950</name>
</gene>
<accession>A0A7Y3RNA8</accession>
<dbReference type="InterPro" id="IPR001387">
    <property type="entry name" value="Cro/C1-type_HTH"/>
</dbReference>